<evidence type="ECO:0000313" key="11">
    <source>
        <dbReference type="Proteomes" id="UP000706525"/>
    </source>
</evidence>
<keyword evidence="4 5" id="KW-0472">Membrane</keyword>
<dbReference type="InterPro" id="IPR012340">
    <property type="entry name" value="NA-bd_OB-fold"/>
</dbReference>
<dbReference type="Gene3D" id="3.90.226.10">
    <property type="entry name" value="2-enoyl-CoA Hydratase, Chain A, domain 1"/>
    <property type="match status" value="1"/>
</dbReference>
<dbReference type="InterPro" id="IPR052165">
    <property type="entry name" value="Membrane_assoc_protease"/>
</dbReference>
<keyword evidence="11" id="KW-1185">Reference proteome</keyword>
<feature type="domain" description="NfeD1b N-terminal" evidence="9">
    <location>
        <begin position="35"/>
        <end position="225"/>
    </location>
</feature>
<evidence type="ECO:0000313" key="10">
    <source>
        <dbReference type="EMBL" id="CAG9186415.1"/>
    </source>
</evidence>
<dbReference type="PANTHER" id="PTHR33507">
    <property type="entry name" value="INNER MEMBRANE PROTEIN YBBJ"/>
    <property type="match status" value="1"/>
</dbReference>
<keyword evidence="6" id="KW-0732">Signal</keyword>
<dbReference type="Proteomes" id="UP000706525">
    <property type="component" value="Unassembled WGS sequence"/>
</dbReference>
<evidence type="ECO:0008006" key="12">
    <source>
        <dbReference type="Google" id="ProtNLM"/>
    </source>
</evidence>
<keyword evidence="3 5" id="KW-1133">Transmembrane helix</keyword>
<dbReference type="InterPro" id="IPR002810">
    <property type="entry name" value="NfeD-like_C"/>
</dbReference>
<feature type="transmembrane region" description="Helical" evidence="5">
    <location>
        <begin position="293"/>
        <end position="310"/>
    </location>
</feature>
<dbReference type="PANTHER" id="PTHR33507:SF3">
    <property type="entry name" value="INNER MEMBRANE PROTEIN YBBJ"/>
    <property type="match status" value="1"/>
</dbReference>
<dbReference type="Gene3D" id="2.40.50.140">
    <property type="entry name" value="Nucleic acid-binding proteins"/>
    <property type="match status" value="1"/>
</dbReference>
<sequence>MRRCISIWLASLSLVALGLLVPFTAAQPEPQRPIVYVVKIEGVIDLGLAPFVKRILAEATQAGAAAVILDIDTFGGRVDAGVQIRDALLNAEVRTVAFVNKRAISAGALIGLSAETLVMATGSTIGAAAPVLSGAPGAEAQPANEKTVSYVRKEFRATAEARKRPPLLAEAMVDSDIGVPGIVEKGKLLTLTTDEALQHKVADFRAETLEGVLLQLGLQTAEVRHASPHWAEQLVRFLTNPLVSSLLIGLGMLGIVIELRTPGLGIAGAFGIGSLALFFWGHWLVQLAGWEELLLAGVGVVLLALEILVIPGFGVIGALGAAAMLGALVLSMIGAGDTSAVVLATAWRVVIALLIAVVSAVALMRFMPRLPFARRMILNANLGSGPTHGSTPASDLHWLGKHGRASSVLRPAGIAEIDGERVDVVSDGVLIEPGTPIEVTHVDGNRIVVRRMPGGVPHTHQRE</sequence>
<feature type="transmembrane region" description="Helical" evidence="5">
    <location>
        <begin position="315"/>
        <end position="334"/>
    </location>
</feature>
<evidence type="ECO:0000259" key="8">
    <source>
        <dbReference type="Pfam" id="PF24961"/>
    </source>
</evidence>
<dbReference type="InterPro" id="IPR029045">
    <property type="entry name" value="ClpP/crotonase-like_dom_sf"/>
</dbReference>
<keyword evidence="2 5" id="KW-0812">Transmembrane</keyword>
<dbReference type="Pfam" id="PF25145">
    <property type="entry name" value="NfeD1b_N"/>
    <property type="match status" value="1"/>
</dbReference>
<evidence type="ECO:0000256" key="4">
    <source>
        <dbReference type="ARBA" id="ARBA00023136"/>
    </source>
</evidence>
<feature type="transmembrane region" description="Helical" evidence="5">
    <location>
        <begin position="237"/>
        <end position="257"/>
    </location>
</feature>
<dbReference type="SUPFAM" id="SSF141322">
    <property type="entry name" value="NfeD domain-like"/>
    <property type="match status" value="1"/>
</dbReference>
<feature type="transmembrane region" description="Helical" evidence="5">
    <location>
        <begin position="264"/>
        <end position="281"/>
    </location>
</feature>
<dbReference type="CDD" id="cd07021">
    <property type="entry name" value="Clp_protease_NfeD_like"/>
    <property type="match status" value="1"/>
</dbReference>
<accession>A0ABN7ZQ59</accession>
<dbReference type="SUPFAM" id="SSF52096">
    <property type="entry name" value="ClpP/crotonase"/>
    <property type="match status" value="1"/>
</dbReference>
<evidence type="ECO:0000256" key="3">
    <source>
        <dbReference type="ARBA" id="ARBA00022989"/>
    </source>
</evidence>
<evidence type="ECO:0000259" key="7">
    <source>
        <dbReference type="Pfam" id="PF01957"/>
    </source>
</evidence>
<feature type="chain" id="PRO_5047199094" description="Nodulation protein NfeD" evidence="6">
    <location>
        <begin position="27"/>
        <end position="463"/>
    </location>
</feature>
<organism evidence="10 11">
    <name type="scientific">Cupriavidus pampae</name>
    <dbReference type="NCBI Taxonomy" id="659251"/>
    <lineage>
        <taxon>Bacteria</taxon>
        <taxon>Pseudomonadati</taxon>
        <taxon>Pseudomonadota</taxon>
        <taxon>Betaproteobacteria</taxon>
        <taxon>Burkholderiales</taxon>
        <taxon>Burkholderiaceae</taxon>
        <taxon>Cupriavidus</taxon>
    </lineage>
</organism>
<evidence type="ECO:0000256" key="5">
    <source>
        <dbReference type="SAM" id="Phobius"/>
    </source>
</evidence>
<gene>
    <name evidence="10" type="ORF">LMG32289_06413</name>
</gene>
<dbReference type="InterPro" id="IPR056739">
    <property type="entry name" value="NfeD_membrane"/>
</dbReference>
<dbReference type="Pfam" id="PF01957">
    <property type="entry name" value="NfeD"/>
    <property type="match status" value="1"/>
</dbReference>
<evidence type="ECO:0000256" key="2">
    <source>
        <dbReference type="ARBA" id="ARBA00022692"/>
    </source>
</evidence>
<evidence type="ECO:0000256" key="1">
    <source>
        <dbReference type="ARBA" id="ARBA00004141"/>
    </source>
</evidence>
<dbReference type="EMBL" id="CAJZAG010000018">
    <property type="protein sequence ID" value="CAG9186415.1"/>
    <property type="molecule type" value="Genomic_DNA"/>
</dbReference>
<comment type="caution">
    <text evidence="10">The sequence shown here is derived from an EMBL/GenBank/DDBJ whole genome shotgun (WGS) entry which is preliminary data.</text>
</comment>
<feature type="domain" description="NfeD integral membrane" evidence="8">
    <location>
        <begin position="243"/>
        <end position="365"/>
    </location>
</feature>
<feature type="transmembrane region" description="Helical" evidence="5">
    <location>
        <begin position="346"/>
        <end position="366"/>
    </location>
</feature>
<comment type="subcellular location">
    <subcellularLocation>
        <location evidence="1">Membrane</location>
        <topology evidence="1">Multi-pass membrane protein</topology>
    </subcellularLocation>
</comment>
<dbReference type="InterPro" id="IPR056738">
    <property type="entry name" value="NfeD1b_N"/>
</dbReference>
<feature type="signal peptide" evidence="6">
    <location>
        <begin position="1"/>
        <end position="26"/>
    </location>
</feature>
<proteinExistence type="predicted"/>
<dbReference type="Pfam" id="PF24961">
    <property type="entry name" value="NfeD_membrane"/>
    <property type="match status" value="1"/>
</dbReference>
<feature type="domain" description="NfeD-like C-terminal" evidence="7">
    <location>
        <begin position="399"/>
        <end position="451"/>
    </location>
</feature>
<name>A0ABN7ZQ59_9BURK</name>
<evidence type="ECO:0000256" key="6">
    <source>
        <dbReference type="SAM" id="SignalP"/>
    </source>
</evidence>
<reference evidence="10 11" key="1">
    <citation type="submission" date="2021-08" db="EMBL/GenBank/DDBJ databases">
        <authorList>
            <person name="Peeters C."/>
        </authorList>
    </citation>
    <scope>NUCLEOTIDE SEQUENCE [LARGE SCALE GENOMIC DNA]</scope>
    <source>
        <strain evidence="10 11">LMG 32289</strain>
    </source>
</reference>
<protein>
    <recommendedName>
        <fullName evidence="12">Nodulation protein NfeD</fullName>
    </recommendedName>
</protein>
<evidence type="ECO:0000259" key="9">
    <source>
        <dbReference type="Pfam" id="PF25145"/>
    </source>
</evidence>